<evidence type="ECO:0000313" key="1">
    <source>
        <dbReference type="EMBL" id="KAK7080116.1"/>
    </source>
</evidence>
<evidence type="ECO:0000313" key="2">
    <source>
        <dbReference type="Proteomes" id="UP001381693"/>
    </source>
</evidence>
<dbReference type="AlphaFoldDB" id="A0AAN8X929"/>
<dbReference type="Proteomes" id="UP001381693">
    <property type="component" value="Unassembled WGS sequence"/>
</dbReference>
<dbReference type="Gene3D" id="2.40.70.10">
    <property type="entry name" value="Acid Proteases"/>
    <property type="match status" value="1"/>
</dbReference>
<name>A0AAN8X929_HALRR</name>
<organism evidence="1 2">
    <name type="scientific">Halocaridina rubra</name>
    <name type="common">Hawaiian red shrimp</name>
    <dbReference type="NCBI Taxonomy" id="373956"/>
    <lineage>
        <taxon>Eukaryota</taxon>
        <taxon>Metazoa</taxon>
        <taxon>Ecdysozoa</taxon>
        <taxon>Arthropoda</taxon>
        <taxon>Crustacea</taxon>
        <taxon>Multicrustacea</taxon>
        <taxon>Malacostraca</taxon>
        <taxon>Eumalacostraca</taxon>
        <taxon>Eucarida</taxon>
        <taxon>Decapoda</taxon>
        <taxon>Pleocyemata</taxon>
        <taxon>Caridea</taxon>
        <taxon>Atyoidea</taxon>
        <taxon>Atyidae</taxon>
        <taxon>Halocaridina</taxon>
    </lineage>
</organism>
<protein>
    <submittedName>
        <fullName evidence="1">Uncharacterized protein</fullName>
    </submittedName>
</protein>
<dbReference type="Gene3D" id="4.10.60.10">
    <property type="entry name" value="Zinc finger, CCHC-type"/>
    <property type="match status" value="1"/>
</dbReference>
<sequence>MSTLIPKAWILAAKQVPEVAIVAEKGAGAWRPTGTGSRRGGSQSFRGKCFRCNGPHMMSYCKEAKSPITYFKYDKTGHIAMYCDQGNEQGGYCADGYPYERVKALPCTLPVVTVKVENKEARALVDTGCSTTILASQLVKSFRGTCAIVTFDGRKVDCKGVSEVELLGEKRVKVNDIAADKIIE</sequence>
<keyword evidence="2" id="KW-1185">Reference proteome</keyword>
<comment type="caution">
    <text evidence="1">The sequence shown here is derived from an EMBL/GenBank/DDBJ whole genome shotgun (WGS) entry which is preliminary data.</text>
</comment>
<dbReference type="InterPro" id="IPR021109">
    <property type="entry name" value="Peptidase_aspartic_dom_sf"/>
</dbReference>
<accession>A0AAN8X929</accession>
<dbReference type="EMBL" id="JAXCGZ010006125">
    <property type="protein sequence ID" value="KAK7080116.1"/>
    <property type="molecule type" value="Genomic_DNA"/>
</dbReference>
<reference evidence="1 2" key="1">
    <citation type="submission" date="2023-11" db="EMBL/GenBank/DDBJ databases">
        <title>Halocaridina rubra genome assembly.</title>
        <authorList>
            <person name="Smith C."/>
        </authorList>
    </citation>
    <scope>NUCLEOTIDE SEQUENCE [LARGE SCALE GENOMIC DNA]</scope>
    <source>
        <strain evidence="1">EP-1</strain>
        <tissue evidence="1">Whole</tissue>
    </source>
</reference>
<dbReference type="SUPFAM" id="SSF50630">
    <property type="entry name" value="Acid proteases"/>
    <property type="match status" value="1"/>
</dbReference>
<proteinExistence type="predicted"/>
<gene>
    <name evidence="1" type="ORF">SK128_001027</name>
</gene>
<feature type="non-terminal residue" evidence="1">
    <location>
        <position position="184"/>
    </location>
</feature>